<feature type="compositionally biased region" description="Basic and acidic residues" evidence="1">
    <location>
        <begin position="86"/>
        <end position="105"/>
    </location>
</feature>
<evidence type="ECO:0008006" key="4">
    <source>
        <dbReference type="Google" id="ProtNLM"/>
    </source>
</evidence>
<name>A0A6B8RSB1_9BACL</name>
<dbReference type="RefSeq" id="WP_155703934.1">
    <property type="nucleotide sequence ID" value="NZ_CP034235.1"/>
</dbReference>
<reference evidence="3" key="1">
    <citation type="submission" date="2018-11" db="EMBL/GenBank/DDBJ databases">
        <title>Complete genome sequence of Paenibacillus sp. ML311-T8.</title>
        <authorList>
            <person name="Nam Y.-D."/>
            <person name="Kang J."/>
            <person name="Chung W.-H."/>
            <person name="Park Y.S."/>
        </authorList>
    </citation>
    <scope>NUCLEOTIDE SEQUENCE [LARGE SCALE GENOMIC DNA]</scope>
    <source>
        <strain evidence="3">ML311-T8</strain>
    </source>
</reference>
<proteinExistence type="predicted"/>
<organism evidence="2 3">
    <name type="scientific">Paenibacillus psychroresistens</name>
    <dbReference type="NCBI Taxonomy" id="1778678"/>
    <lineage>
        <taxon>Bacteria</taxon>
        <taxon>Bacillati</taxon>
        <taxon>Bacillota</taxon>
        <taxon>Bacilli</taxon>
        <taxon>Bacillales</taxon>
        <taxon>Paenibacillaceae</taxon>
        <taxon>Paenibacillus</taxon>
    </lineage>
</organism>
<dbReference type="AlphaFoldDB" id="A0A6B8RSB1"/>
<evidence type="ECO:0000313" key="3">
    <source>
        <dbReference type="Proteomes" id="UP000426246"/>
    </source>
</evidence>
<evidence type="ECO:0000256" key="1">
    <source>
        <dbReference type="SAM" id="MobiDB-lite"/>
    </source>
</evidence>
<gene>
    <name evidence="2" type="ORF">EHS13_30095</name>
</gene>
<keyword evidence="3" id="KW-1185">Reference proteome</keyword>
<dbReference type="KEGG" id="ppsc:EHS13_30095"/>
<evidence type="ECO:0000313" key="2">
    <source>
        <dbReference type="EMBL" id="QGQ98829.1"/>
    </source>
</evidence>
<sequence length="116" mass="13075">MPKINPLITSSNDLVTEMTLKTANISSYWNEFGQLDFQQKCENWIKDMGKFKSMLESLQSSVNSIAVTLQAEEIRIEEARQAQLRREAAEREASARRQAAEREASAKVAAGNKIVK</sequence>
<feature type="region of interest" description="Disordered" evidence="1">
    <location>
        <begin position="86"/>
        <end position="116"/>
    </location>
</feature>
<accession>A0A6B8RSB1</accession>
<protein>
    <recommendedName>
        <fullName evidence="4">WXG100 family type VII secretion target</fullName>
    </recommendedName>
</protein>
<dbReference type="Proteomes" id="UP000426246">
    <property type="component" value="Chromosome"/>
</dbReference>
<dbReference type="EMBL" id="CP034235">
    <property type="protein sequence ID" value="QGQ98829.1"/>
    <property type="molecule type" value="Genomic_DNA"/>
</dbReference>